<keyword evidence="9 15" id="KW-0227">DNA damage</keyword>
<accession>A0ABY0C0R5</accession>
<evidence type="ECO:0000256" key="9">
    <source>
        <dbReference type="ARBA" id="ARBA00022763"/>
    </source>
</evidence>
<dbReference type="InterPro" id="IPR001126">
    <property type="entry name" value="UmuC"/>
</dbReference>
<feature type="binding site" evidence="15">
    <location>
        <position position="106"/>
    </location>
    <ligand>
        <name>Mg(2+)</name>
        <dbReference type="ChEBI" id="CHEBI:18420"/>
    </ligand>
</feature>
<evidence type="ECO:0000256" key="7">
    <source>
        <dbReference type="ARBA" id="ARBA00022705"/>
    </source>
</evidence>
<comment type="similarity">
    <text evidence="2 15">Belongs to the DNA polymerase type-Y family.</text>
</comment>
<keyword evidence="3 15" id="KW-0515">Mutator protein</keyword>
<dbReference type="SUPFAM" id="SSF100879">
    <property type="entry name" value="Lesion bypass DNA polymerase (Y-family), little finger domain"/>
    <property type="match status" value="1"/>
</dbReference>
<evidence type="ECO:0000256" key="1">
    <source>
        <dbReference type="ARBA" id="ARBA00004496"/>
    </source>
</evidence>
<feature type="active site" evidence="15">
    <location>
        <position position="107"/>
    </location>
</feature>
<keyword evidence="7 15" id="KW-0235">DNA replication</keyword>
<dbReference type="Proteomes" id="UP000287410">
    <property type="component" value="Unassembled WGS sequence"/>
</dbReference>
<keyword evidence="11 15" id="KW-0239">DNA-directed DNA polymerase</keyword>
<dbReference type="PROSITE" id="PS50173">
    <property type="entry name" value="UMUC"/>
    <property type="match status" value="1"/>
</dbReference>
<dbReference type="InterPro" id="IPR053848">
    <property type="entry name" value="IMS_HHH_1"/>
</dbReference>
<evidence type="ECO:0000256" key="8">
    <source>
        <dbReference type="ARBA" id="ARBA00022723"/>
    </source>
</evidence>
<keyword evidence="12 15" id="KW-0238">DNA-binding</keyword>
<comment type="subunit">
    <text evidence="15">Monomer.</text>
</comment>
<evidence type="ECO:0000313" key="17">
    <source>
        <dbReference type="EMBL" id="RUO30768.1"/>
    </source>
</evidence>
<evidence type="ECO:0000256" key="6">
    <source>
        <dbReference type="ARBA" id="ARBA00022695"/>
    </source>
</evidence>
<keyword evidence="8 15" id="KW-0479">Metal-binding</keyword>
<dbReference type="PANTHER" id="PTHR11076">
    <property type="entry name" value="DNA REPAIR POLYMERASE UMUC / TRANSFERASE FAMILY MEMBER"/>
    <property type="match status" value="1"/>
</dbReference>
<gene>
    <name evidence="15" type="primary">dinB</name>
    <name evidence="17" type="ORF">CWE12_05895</name>
</gene>
<comment type="subcellular location">
    <subcellularLocation>
        <location evidence="1 15">Cytoplasm</location>
    </subcellularLocation>
</comment>
<reference evidence="17 18" key="1">
    <citation type="journal article" date="2018" name="Front. Microbiol.">
        <title>Genome-Based Analysis Reveals the Taxonomy and Diversity of the Family Idiomarinaceae.</title>
        <authorList>
            <person name="Liu Y."/>
            <person name="Lai Q."/>
            <person name="Shao Z."/>
        </authorList>
    </citation>
    <scope>NUCLEOTIDE SEQUENCE [LARGE SCALE GENOMIC DNA]</scope>
    <source>
        <strain evidence="17 18">GBSy1</strain>
    </source>
</reference>
<feature type="binding site" evidence="15">
    <location>
        <position position="12"/>
    </location>
    <ligand>
        <name>Mg(2+)</name>
        <dbReference type="ChEBI" id="CHEBI:18420"/>
    </ligand>
</feature>
<keyword evidence="10 15" id="KW-0460">Magnesium</keyword>
<proteinExistence type="inferred from homology"/>
<dbReference type="InterPro" id="IPR022880">
    <property type="entry name" value="DNApol_IV"/>
</dbReference>
<evidence type="ECO:0000256" key="4">
    <source>
        <dbReference type="ARBA" id="ARBA00022490"/>
    </source>
</evidence>
<evidence type="ECO:0000256" key="14">
    <source>
        <dbReference type="ARBA" id="ARBA00049244"/>
    </source>
</evidence>
<dbReference type="Pfam" id="PF00817">
    <property type="entry name" value="IMS"/>
    <property type="match status" value="1"/>
</dbReference>
<dbReference type="Gene3D" id="3.30.70.270">
    <property type="match status" value="1"/>
</dbReference>
<dbReference type="PANTHER" id="PTHR11076:SF33">
    <property type="entry name" value="DNA POLYMERASE KAPPA"/>
    <property type="match status" value="1"/>
</dbReference>
<evidence type="ECO:0000256" key="3">
    <source>
        <dbReference type="ARBA" id="ARBA00022457"/>
    </source>
</evidence>
<evidence type="ECO:0000256" key="12">
    <source>
        <dbReference type="ARBA" id="ARBA00023125"/>
    </source>
</evidence>
<dbReference type="InterPro" id="IPR036775">
    <property type="entry name" value="DNA_pol_Y-fam_lit_finger_sf"/>
</dbReference>
<keyword evidence="13 15" id="KW-0234">DNA repair</keyword>
<dbReference type="EMBL" id="PIPN01000002">
    <property type="protein sequence ID" value="RUO30768.1"/>
    <property type="molecule type" value="Genomic_DNA"/>
</dbReference>
<dbReference type="SUPFAM" id="SSF56672">
    <property type="entry name" value="DNA/RNA polymerases"/>
    <property type="match status" value="1"/>
</dbReference>
<dbReference type="InterPro" id="IPR043128">
    <property type="entry name" value="Rev_trsase/Diguanyl_cyclase"/>
</dbReference>
<keyword evidence="18" id="KW-1185">Reference proteome</keyword>
<dbReference type="Gene3D" id="1.10.150.20">
    <property type="entry name" value="5' to 3' exonuclease, C-terminal subdomain"/>
    <property type="match status" value="1"/>
</dbReference>
<dbReference type="InterPro" id="IPR050116">
    <property type="entry name" value="DNA_polymerase-Y"/>
</dbReference>
<comment type="caution">
    <text evidence="17">The sequence shown here is derived from an EMBL/GenBank/DDBJ whole genome shotgun (WGS) entry which is preliminary data.</text>
</comment>
<dbReference type="CDD" id="cd03586">
    <property type="entry name" value="PolY_Pol_IV_kappa"/>
    <property type="match status" value="1"/>
</dbReference>
<feature type="site" description="Substrate discrimination" evidence="15">
    <location>
        <position position="17"/>
    </location>
</feature>
<keyword evidence="6 15" id="KW-0548">Nucleotidyltransferase</keyword>
<dbReference type="HAMAP" id="MF_01113">
    <property type="entry name" value="DNApol_IV"/>
    <property type="match status" value="1"/>
</dbReference>
<dbReference type="Gene3D" id="3.40.1170.60">
    <property type="match status" value="1"/>
</dbReference>
<evidence type="ECO:0000313" key="18">
    <source>
        <dbReference type="Proteomes" id="UP000287410"/>
    </source>
</evidence>
<comment type="catalytic activity">
    <reaction evidence="14 15">
        <text>DNA(n) + a 2'-deoxyribonucleoside 5'-triphosphate = DNA(n+1) + diphosphate</text>
        <dbReference type="Rhea" id="RHEA:22508"/>
        <dbReference type="Rhea" id="RHEA-COMP:17339"/>
        <dbReference type="Rhea" id="RHEA-COMP:17340"/>
        <dbReference type="ChEBI" id="CHEBI:33019"/>
        <dbReference type="ChEBI" id="CHEBI:61560"/>
        <dbReference type="ChEBI" id="CHEBI:173112"/>
        <dbReference type="EC" id="2.7.7.7"/>
    </reaction>
</comment>
<dbReference type="EC" id="2.7.7.7" evidence="15"/>
<dbReference type="Pfam" id="PF11799">
    <property type="entry name" value="IMS_C"/>
    <property type="match status" value="1"/>
</dbReference>
<keyword evidence="5 15" id="KW-0808">Transferase</keyword>
<dbReference type="Gene3D" id="3.30.1490.100">
    <property type="entry name" value="DNA polymerase, Y-family, little finger domain"/>
    <property type="match status" value="1"/>
</dbReference>
<evidence type="ECO:0000256" key="2">
    <source>
        <dbReference type="ARBA" id="ARBA00010945"/>
    </source>
</evidence>
<evidence type="ECO:0000256" key="10">
    <source>
        <dbReference type="ARBA" id="ARBA00022842"/>
    </source>
</evidence>
<evidence type="ECO:0000256" key="13">
    <source>
        <dbReference type="ARBA" id="ARBA00023204"/>
    </source>
</evidence>
<evidence type="ECO:0000256" key="11">
    <source>
        <dbReference type="ARBA" id="ARBA00022932"/>
    </source>
</evidence>
<dbReference type="InterPro" id="IPR043502">
    <property type="entry name" value="DNA/RNA_pol_sf"/>
</dbReference>
<evidence type="ECO:0000259" key="16">
    <source>
        <dbReference type="PROSITE" id="PS50173"/>
    </source>
</evidence>
<comment type="function">
    <text evidence="15">Poorly processive, error-prone DNA polymerase involved in untargeted mutagenesis. Copies undamaged DNA at stalled replication forks, which arise in vivo from mismatched or misaligned primer ends. These misaligned primers can be extended by PolIV. Exhibits no 3'-5' exonuclease (proofreading) activity. May be involved in translesional synthesis, in conjunction with the beta clamp from PolIII.</text>
</comment>
<feature type="domain" description="UmuC" evidence="16">
    <location>
        <begin position="8"/>
        <end position="187"/>
    </location>
</feature>
<protein>
    <recommendedName>
        <fullName evidence="15">DNA polymerase IV</fullName>
        <shortName evidence="15">Pol IV</shortName>
        <ecNumber evidence="15">2.7.7.7</ecNumber>
    </recommendedName>
</protein>
<dbReference type="NCBIfam" id="NF002677">
    <property type="entry name" value="PRK02406.1"/>
    <property type="match status" value="1"/>
</dbReference>
<keyword evidence="4 15" id="KW-0963">Cytoplasm</keyword>
<name>A0ABY0C0R5_9GAMM</name>
<dbReference type="InterPro" id="IPR017961">
    <property type="entry name" value="DNA_pol_Y-fam_little_finger"/>
</dbReference>
<organism evidence="17 18">
    <name type="scientific">Aliidiomarina sedimenti</name>
    <dbReference type="NCBI Taxonomy" id="1933879"/>
    <lineage>
        <taxon>Bacteria</taxon>
        <taxon>Pseudomonadati</taxon>
        <taxon>Pseudomonadota</taxon>
        <taxon>Gammaproteobacteria</taxon>
        <taxon>Alteromonadales</taxon>
        <taxon>Idiomarinaceae</taxon>
        <taxon>Aliidiomarina</taxon>
    </lineage>
</organism>
<sequence length="356" mass="40095">MDPHDRKIALLDLDAFFAAVEVKKDPALASVPFAVGGGGERGVVATANYLARQFGVRSAMPGHQARRLCPQLHFVRPDMAAYKDTSMQIQQRLLEVTPHMEPASIDEFYLDLTENQLCKGSASMTMEMIRDELRDFGVTGSAGISNQKMVAKIASEEHKPDGQTLITPDQVFSYIGQLALARIPGIGPKSQQRLHTMGWHYGADIQALQLDQLQKVLGDKAGYVLHQRCLGIDLREVVTTRVRKSVGTEETLRQDLTSLRAVEQFTERELLPSLKRRLRIDRWQDARIKTQTVKLKFNDFQQTTVSRASNRISPSIFYSLLREAWDRRALRSVRLIGISVTLPDPDSSRQLELDLE</sequence>
<dbReference type="Pfam" id="PF21999">
    <property type="entry name" value="IMS_HHH_1"/>
    <property type="match status" value="1"/>
</dbReference>
<evidence type="ECO:0000256" key="5">
    <source>
        <dbReference type="ARBA" id="ARBA00022679"/>
    </source>
</evidence>
<dbReference type="RefSeq" id="WP_126788744.1">
    <property type="nucleotide sequence ID" value="NZ_PIPN01000002.1"/>
</dbReference>
<evidence type="ECO:0000256" key="15">
    <source>
        <dbReference type="HAMAP-Rule" id="MF_01113"/>
    </source>
</evidence>
<comment type="cofactor">
    <cofactor evidence="15">
        <name>Mg(2+)</name>
        <dbReference type="ChEBI" id="CHEBI:18420"/>
    </cofactor>
    <text evidence="15">Binds 2 magnesium ions per subunit.</text>
</comment>